<feature type="region of interest" description="Disordered" evidence="1">
    <location>
        <begin position="1"/>
        <end position="75"/>
    </location>
</feature>
<evidence type="ECO:0000256" key="1">
    <source>
        <dbReference type="SAM" id="MobiDB-lite"/>
    </source>
</evidence>
<keyword evidence="2" id="KW-0812">Transmembrane</keyword>
<proteinExistence type="predicted"/>
<comment type="caution">
    <text evidence="3">The sequence shown here is derived from an EMBL/GenBank/DDBJ whole genome shotgun (WGS) entry which is preliminary data.</text>
</comment>
<feature type="transmembrane region" description="Helical" evidence="2">
    <location>
        <begin position="178"/>
        <end position="199"/>
    </location>
</feature>
<reference evidence="3 4" key="1">
    <citation type="submission" date="2020-08" db="EMBL/GenBank/DDBJ databases">
        <title>Sequencing the genomes of 1000 actinobacteria strains.</title>
        <authorList>
            <person name="Klenk H.-P."/>
        </authorList>
    </citation>
    <scope>NUCLEOTIDE SEQUENCE [LARGE SCALE GENOMIC DNA]</scope>
    <source>
        <strain evidence="3 4">DSM 11053</strain>
    </source>
</reference>
<evidence type="ECO:0000256" key="2">
    <source>
        <dbReference type="SAM" id="Phobius"/>
    </source>
</evidence>
<dbReference type="Proteomes" id="UP000565572">
    <property type="component" value="Unassembled WGS sequence"/>
</dbReference>
<feature type="compositionally biased region" description="Low complexity" evidence="1">
    <location>
        <begin position="43"/>
        <end position="60"/>
    </location>
</feature>
<keyword evidence="2" id="KW-1133">Transmembrane helix</keyword>
<protein>
    <submittedName>
        <fullName evidence="3">Uncharacterized protein</fullName>
    </submittedName>
</protein>
<dbReference type="EMBL" id="JACHZG010000018">
    <property type="protein sequence ID" value="MBB3329154.1"/>
    <property type="molecule type" value="Genomic_DNA"/>
</dbReference>
<accession>A0A7W5JZE7</accession>
<sequence>MSSPQPPWSPGQPAPAEPPQGYGVPLGYGSPQGPQSPQPQQPPTGYGAPQAPQGYGTPQPYGQPPSPQPQVQPYGGPVGELVLNLRKPFGAMGMITPIVTIDGHPAGAAWGRNSFSVPAGVRQVDVAQSYMWTYGRASHPVNVTPGGTSEVFYSGPLLTFGLGGAMGPEPQKRPGRGILVGLLVFVFLVLLIGVLAVVVGNS</sequence>
<evidence type="ECO:0000313" key="3">
    <source>
        <dbReference type="EMBL" id="MBB3329154.1"/>
    </source>
</evidence>
<feature type="compositionally biased region" description="Pro residues" evidence="1">
    <location>
        <begin position="61"/>
        <end position="70"/>
    </location>
</feature>
<evidence type="ECO:0000313" key="4">
    <source>
        <dbReference type="Proteomes" id="UP000565572"/>
    </source>
</evidence>
<organism evidence="3 4">
    <name type="scientific">Microlunatus antarcticus</name>
    <dbReference type="NCBI Taxonomy" id="53388"/>
    <lineage>
        <taxon>Bacteria</taxon>
        <taxon>Bacillati</taxon>
        <taxon>Actinomycetota</taxon>
        <taxon>Actinomycetes</taxon>
        <taxon>Propionibacteriales</taxon>
        <taxon>Propionibacteriaceae</taxon>
        <taxon>Microlunatus</taxon>
    </lineage>
</organism>
<dbReference type="AlphaFoldDB" id="A0A7W5JZE7"/>
<gene>
    <name evidence="3" type="ORF">FHX39_004152</name>
</gene>
<name>A0A7W5JZE7_9ACTN</name>
<feature type="compositionally biased region" description="Pro residues" evidence="1">
    <location>
        <begin position="1"/>
        <end position="18"/>
    </location>
</feature>
<keyword evidence="4" id="KW-1185">Reference proteome</keyword>
<dbReference type="RefSeq" id="WP_183342801.1">
    <property type="nucleotide sequence ID" value="NZ_JACHZG010000018.1"/>
</dbReference>
<keyword evidence="2" id="KW-0472">Membrane</keyword>